<keyword evidence="2" id="KW-1185">Reference proteome</keyword>
<gene>
    <name evidence="1" type="ORF">ACFQ2I_01815</name>
</gene>
<reference evidence="2" key="1">
    <citation type="journal article" date="2019" name="Int. J. Syst. Evol. Microbiol.">
        <title>The Global Catalogue of Microorganisms (GCM) 10K type strain sequencing project: providing services to taxonomists for standard genome sequencing and annotation.</title>
        <authorList>
            <consortium name="The Broad Institute Genomics Platform"/>
            <consortium name="The Broad Institute Genome Sequencing Center for Infectious Disease"/>
            <person name="Wu L."/>
            <person name="Ma J."/>
        </authorList>
    </citation>
    <scope>NUCLEOTIDE SEQUENCE [LARGE SCALE GENOMIC DNA]</scope>
    <source>
        <strain evidence="2">CCUG 59129</strain>
    </source>
</reference>
<comment type="caution">
    <text evidence="1">The sequence shown here is derived from an EMBL/GenBank/DDBJ whole genome shotgun (WGS) entry which is preliminary data.</text>
</comment>
<protein>
    <submittedName>
        <fullName evidence="1">Uncharacterized protein</fullName>
    </submittedName>
</protein>
<name>A0ABW3HKT2_9BACL</name>
<accession>A0ABW3HKT2</accession>
<dbReference type="Proteomes" id="UP001596989">
    <property type="component" value="Unassembled WGS sequence"/>
</dbReference>
<evidence type="ECO:0000313" key="1">
    <source>
        <dbReference type="EMBL" id="MFD0958119.1"/>
    </source>
</evidence>
<sequence>MILACVAAPLLELGIQQRKAVIAGYEEIRGHGAADMSQLETFFILQMISNYAHHCSNFAELENLKKEQPYAQAFLKSYSDGRSFLFSLIQPVLDIEG</sequence>
<organism evidence="1 2">
    <name type="scientific">Paenibacillus chungangensis</name>
    <dbReference type="NCBI Taxonomy" id="696535"/>
    <lineage>
        <taxon>Bacteria</taxon>
        <taxon>Bacillati</taxon>
        <taxon>Bacillota</taxon>
        <taxon>Bacilli</taxon>
        <taxon>Bacillales</taxon>
        <taxon>Paenibacillaceae</taxon>
        <taxon>Paenibacillus</taxon>
    </lineage>
</organism>
<dbReference type="RefSeq" id="WP_377561962.1">
    <property type="nucleotide sequence ID" value="NZ_JBHTJZ010000004.1"/>
</dbReference>
<proteinExistence type="predicted"/>
<dbReference type="EMBL" id="JBHTJZ010000004">
    <property type="protein sequence ID" value="MFD0958119.1"/>
    <property type="molecule type" value="Genomic_DNA"/>
</dbReference>
<evidence type="ECO:0000313" key="2">
    <source>
        <dbReference type="Proteomes" id="UP001596989"/>
    </source>
</evidence>